<dbReference type="EMBL" id="KV441551">
    <property type="protein sequence ID" value="OAG06696.1"/>
    <property type="molecule type" value="Genomic_DNA"/>
</dbReference>
<feature type="compositionally biased region" description="Basic and acidic residues" evidence="1">
    <location>
        <begin position="491"/>
        <end position="502"/>
    </location>
</feature>
<accession>A0A177CH93</accession>
<name>A0A177CH93_9PLEO</name>
<feature type="region of interest" description="Disordered" evidence="1">
    <location>
        <begin position="366"/>
        <end position="422"/>
    </location>
</feature>
<organism evidence="2 3">
    <name type="scientific">Paraphaeosphaeria sporulosa</name>
    <dbReference type="NCBI Taxonomy" id="1460663"/>
    <lineage>
        <taxon>Eukaryota</taxon>
        <taxon>Fungi</taxon>
        <taxon>Dikarya</taxon>
        <taxon>Ascomycota</taxon>
        <taxon>Pezizomycotina</taxon>
        <taxon>Dothideomycetes</taxon>
        <taxon>Pleosporomycetidae</taxon>
        <taxon>Pleosporales</taxon>
        <taxon>Massarineae</taxon>
        <taxon>Didymosphaeriaceae</taxon>
        <taxon>Paraphaeosphaeria</taxon>
    </lineage>
</organism>
<dbReference type="Proteomes" id="UP000077069">
    <property type="component" value="Unassembled WGS sequence"/>
</dbReference>
<evidence type="ECO:0000313" key="3">
    <source>
        <dbReference type="Proteomes" id="UP000077069"/>
    </source>
</evidence>
<feature type="region of interest" description="Disordered" evidence="1">
    <location>
        <begin position="435"/>
        <end position="502"/>
    </location>
</feature>
<protein>
    <recommendedName>
        <fullName evidence="4">Fungal N-terminal domain-containing protein</fullName>
    </recommendedName>
</protein>
<feature type="compositionally biased region" description="Basic and acidic residues" evidence="1">
    <location>
        <begin position="263"/>
        <end position="273"/>
    </location>
</feature>
<keyword evidence="3" id="KW-1185">Reference proteome</keyword>
<sequence>MPAWNVLSRRAPASLVLFFNPIVTSPLDGDMVDPLSAVGLLASIIQIADGLTRLSSEFKRCIRTVRYAPQEVKCFHRELSNFSASLRWFHRISKSCLRELEKERSPMRRERELHIAGVIKECEVVEDGFGALLSKFLRTSATHAPRITSPVDRLRWYFRKPSVVGLRLSLDSAKSTVELFMTLYTFESLHKEIFELQSASKEVSEDLKRQLRCVQQQLKEQRKTSDERHRQLIEHLDRMQYSAPILIPGMRLILVETRALERKATRSLRKENQKIWQGLSTDERPPKFPRSSSSPGTGSSVPGRQTPRPSPPAPNGNNFVRAQSLSPQDSIELLRYYQSARQGLRIRPHKAEHIKKTRTVQIDPILPETSIRSKSRSPSVEPQEAPTPGMNESMVQEYSNKIGKSVGKSRSEASATSTASPYDQAYIVRSSLTSLRKRESQVGCESPASNTSEGSERQGIVKTEVELIEGGKRSSIAGPSPYRALPPFLPEDWKGVRRRPSE</sequence>
<feature type="compositionally biased region" description="Polar residues" evidence="1">
    <location>
        <begin position="315"/>
        <end position="325"/>
    </location>
</feature>
<evidence type="ECO:0008006" key="4">
    <source>
        <dbReference type="Google" id="ProtNLM"/>
    </source>
</evidence>
<gene>
    <name evidence="2" type="ORF">CC84DRAFT_619301</name>
</gene>
<evidence type="ECO:0000256" key="1">
    <source>
        <dbReference type="SAM" id="MobiDB-lite"/>
    </source>
</evidence>
<feature type="compositionally biased region" description="Low complexity" evidence="1">
    <location>
        <begin position="289"/>
        <end position="303"/>
    </location>
</feature>
<feature type="compositionally biased region" description="Basic and acidic residues" evidence="1">
    <location>
        <begin position="463"/>
        <end position="472"/>
    </location>
</feature>
<dbReference type="OrthoDB" id="5431013at2759"/>
<reference evidence="2 3" key="1">
    <citation type="submission" date="2016-05" db="EMBL/GenBank/DDBJ databases">
        <title>Comparative analysis of secretome profiles of manganese(II)-oxidizing ascomycete fungi.</title>
        <authorList>
            <consortium name="DOE Joint Genome Institute"/>
            <person name="Zeiner C.A."/>
            <person name="Purvine S.O."/>
            <person name="Zink E.M."/>
            <person name="Wu S."/>
            <person name="Pasa-Tolic L."/>
            <person name="Chaput D.L."/>
            <person name="Haridas S."/>
            <person name="Grigoriev I.V."/>
            <person name="Santelli C.M."/>
            <person name="Hansel C.M."/>
        </authorList>
    </citation>
    <scope>NUCLEOTIDE SEQUENCE [LARGE SCALE GENOMIC DNA]</scope>
    <source>
        <strain evidence="2 3">AP3s5-JAC2a</strain>
    </source>
</reference>
<feature type="compositionally biased region" description="Polar residues" evidence="1">
    <location>
        <begin position="370"/>
        <end position="380"/>
    </location>
</feature>
<evidence type="ECO:0000313" key="2">
    <source>
        <dbReference type="EMBL" id="OAG06696.1"/>
    </source>
</evidence>
<feature type="region of interest" description="Disordered" evidence="1">
    <location>
        <begin position="263"/>
        <end position="325"/>
    </location>
</feature>
<dbReference type="GeneID" id="28770382"/>
<dbReference type="RefSeq" id="XP_018037061.1">
    <property type="nucleotide sequence ID" value="XM_018186896.1"/>
</dbReference>
<dbReference type="InParanoid" id="A0A177CH93"/>
<dbReference type="AlphaFoldDB" id="A0A177CH93"/>
<proteinExistence type="predicted"/>